<comment type="function">
    <text evidence="6">RNA helicase.</text>
</comment>
<evidence type="ECO:0000256" key="4">
    <source>
        <dbReference type="ARBA" id="ARBA00022840"/>
    </source>
</evidence>
<dbReference type="Pfam" id="PF13959">
    <property type="entry name" value="CTE_SPB4"/>
    <property type="match status" value="1"/>
</dbReference>
<evidence type="ECO:0000259" key="9">
    <source>
        <dbReference type="PROSITE" id="PS51194"/>
    </source>
</evidence>
<dbReference type="GO" id="GO:0003723">
    <property type="term" value="F:RNA binding"/>
    <property type="evidence" value="ECO:0007669"/>
    <property type="project" value="UniProtKB-UniRule"/>
</dbReference>
<dbReference type="InterPro" id="IPR011545">
    <property type="entry name" value="DEAD/DEAH_box_helicase_dom"/>
</dbReference>
<dbReference type="InterPro" id="IPR027417">
    <property type="entry name" value="P-loop_NTPase"/>
</dbReference>
<name>A0A7S3V735_9STRA</name>
<dbReference type="PROSITE" id="PS51194">
    <property type="entry name" value="HELICASE_CTER"/>
    <property type="match status" value="1"/>
</dbReference>
<comment type="catalytic activity">
    <reaction evidence="6">
        <text>ATP + H2O = ADP + phosphate + H(+)</text>
        <dbReference type="Rhea" id="RHEA:13065"/>
        <dbReference type="ChEBI" id="CHEBI:15377"/>
        <dbReference type="ChEBI" id="CHEBI:15378"/>
        <dbReference type="ChEBI" id="CHEBI:30616"/>
        <dbReference type="ChEBI" id="CHEBI:43474"/>
        <dbReference type="ChEBI" id="CHEBI:456216"/>
        <dbReference type="EC" id="3.6.4.13"/>
    </reaction>
</comment>
<comment type="domain">
    <text evidence="6">The Q motif is unique to and characteristic of the DEAD box family of RNA helicases and controls ATP binding and hydrolysis.</text>
</comment>
<dbReference type="InterPro" id="IPR001650">
    <property type="entry name" value="Helicase_C-like"/>
</dbReference>
<dbReference type="GO" id="GO:0016787">
    <property type="term" value="F:hydrolase activity"/>
    <property type="evidence" value="ECO:0007669"/>
    <property type="project" value="UniProtKB-KW"/>
</dbReference>
<dbReference type="InterPro" id="IPR014001">
    <property type="entry name" value="Helicase_ATP-bd"/>
</dbReference>
<dbReference type="AlphaFoldDB" id="A0A7S3V735"/>
<dbReference type="SMART" id="SM00490">
    <property type="entry name" value="HELICc"/>
    <property type="match status" value="1"/>
</dbReference>
<feature type="domain" description="Helicase ATP-binding" evidence="8">
    <location>
        <begin position="287"/>
        <end position="487"/>
    </location>
</feature>
<keyword evidence="3 6" id="KW-0347">Helicase</keyword>
<evidence type="ECO:0000256" key="2">
    <source>
        <dbReference type="ARBA" id="ARBA00022801"/>
    </source>
</evidence>
<dbReference type="Pfam" id="PF00270">
    <property type="entry name" value="DEAD"/>
    <property type="match status" value="1"/>
</dbReference>
<keyword evidence="2 6" id="KW-0378">Hydrolase</keyword>
<gene>
    <name evidence="10" type="ORF">CDEB00056_LOCUS6469</name>
</gene>
<dbReference type="SMART" id="SM00487">
    <property type="entry name" value="DEXDc"/>
    <property type="match status" value="1"/>
</dbReference>
<feature type="region of interest" description="Disordered" evidence="7">
    <location>
        <begin position="775"/>
        <end position="794"/>
    </location>
</feature>
<dbReference type="GO" id="GO:0003724">
    <property type="term" value="F:RNA helicase activity"/>
    <property type="evidence" value="ECO:0007669"/>
    <property type="project" value="UniProtKB-EC"/>
</dbReference>
<feature type="compositionally biased region" description="Basic and acidic residues" evidence="7">
    <location>
        <begin position="133"/>
        <end position="165"/>
    </location>
</feature>
<dbReference type="GO" id="GO:0005524">
    <property type="term" value="F:ATP binding"/>
    <property type="evidence" value="ECO:0007669"/>
    <property type="project" value="UniProtKB-UniRule"/>
</dbReference>
<feature type="compositionally biased region" description="Basic residues" evidence="7">
    <location>
        <begin position="25"/>
        <end position="45"/>
    </location>
</feature>
<evidence type="ECO:0000256" key="5">
    <source>
        <dbReference type="ARBA" id="ARBA00022884"/>
    </source>
</evidence>
<dbReference type="PANTHER" id="PTHR24031">
    <property type="entry name" value="RNA HELICASE"/>
    <property type="match status" value="1"/>
</dbReference>
<reference evidence="10" key="1">
    <citation type="submission" date="2021-01" db="EMBL/GenBank/DDBJ databases">
        <authorList>
            <person name="Corre E."/>
            <person name="Pelletier E."/>
            <person name="Niang G."/>
            <person name="Scheremetjew M."/>
            <person name="Finn R."/>
            <person name="Kale V."/>
            <person name="Holt S."/>
            <person name="Cochrane G."/>
            <person name="Meng A."/>
            <person name="Brown T."/>
            <person name="Cohen L."/>
        </authorList>
    </citation>
    <scope>NUCLEOTIDE SEQUENCE</scope>
    <source>
        <strain evidence="10">MM31A-1</strain>
    </source>
</reference>
<dbReference type="CDD" id="cd18787">
    <property type="entry name" value="SF2_C_DEAD"/>
    <property type="match status" value="1"/>
</dbReference>
<keyword evidence="5 6" id="KW-0694">RNA-binding</keyword>
<evidence type="ECO:0000256" key="7">
    <source>
        <dbReference type="SAM" id="MobiDB-lite"/>
    </source>
</evidence>
<dbReference type="Pfam" id="PF00271">
    <property type="entry name" value="Helicase_C"/>
    <property type="match status" value="1"/>
</dbReference>
<evidence type="ECO:0000259" key="8">
    <source>
        <dbReference type="PROSITE" id="PS51192"/>
    </source>
</evidence>
<evidence type="ECO:0000256" key="1">
    <source>
        <dbReference type="ARBA" id="ARBA00022741"/>
    </source>
</evidence>
<accession>A0A7S3V735</accession>
<feature type="compositionally biased region" description="Basic and acidic residues" evidence="7">
    <location>
        <begin position="71"/>
        <end position="90"/>
    </location>
</feature>
<dbReference type="InterPro" id="IPR025313">
    <property type="entry name" value="SPB4-like_CTE"/>
</dbReference>
<evidence type="ECO:0000313" key="10">
    <source>
        <dbReference type="EMBL" id="CAE0461628.1"/>
    </source>
</evidence>
<dbReference type="Gene3D" id="3.40.50.300">
    <property type="entry name" value="P-loop containing nucleotide triphosphate hydrolases"/>
    <property type="match status" value="2"/>
</dbReference>
<feature type="compositionally biased region" description="Basic and acidic residues" evidence="7">
    <location>
        <begin position="845"/>
        <end position="862"/>
    </location>
</feature>
<dbReference type="SUPFAM" id="SSF52540">
    <property type="entry name" value="P-loop containing nucleoside triphosphate hydrolases"/>
    <property type="match status" value="1"/>
</dbReference>
<evidence type="ECO:0000256" key="3">
    <source>
        <dbReference type="ARBA" id="ARBA00022806"/>
    </source>
</evidence>
<dbReference type="SMART" id="SM01178">
    <property type="entry name" value="DUF4217"/>
    <property type="match status" value="1"/>
</dbReference>
<dbReference type="PROSITE" id="PS51192">
    <property type="entry name" value="HELICASE_ATP_BIND_1"/>
    <property type="match status" value="1"/>
</dbReference>
<feature type="domain" description="Helicase C-terminal" evidence="9">
    <location>
        <begin position="520"/>
        <end position="710"/>
    </location>
</feature>
<feature type="region of interest" description="Disordered" evidence="7">
    <location>
        <begin position="1"/>
        <end position="167"/>
    </location>
</feature>
<sequence length="957" mass="105941">MDSLLDELGGDSLGLNIVCDESKAQKKPTKPKKKNRYEKRRAQSRRAKEEKMMKKNQSNANDKPLTTKSQESTKTKVETKKDQVSDHDVNSSDTPSAPMQDISDLVFQSIQHDDKVTADNVTADTESSDLEQDDVKKLPQKKSREVKAKETNDESVEEKISKETSSKVNVPIPATSTTEASRKTQHSVTTHMLQDEAKRAEYLSTYHARPYEMDRRSGAASQIRESKDSTHIFEDDDDNMEDGSNDACPFTKYGIHQKIITAIKSEKFKLKRPTVIQRNAWGEMIKRKSSAARKNLFIQSETGSGKTLAYFLPMLQSLAIDPRTNKVKKVDRNLGGTRAVIICPTRELTTQTYSVAEKLCQHTFPWLVAGCLSGGEKRKSEKARLRKGVSILIATPGRLLDHLEKTDCLLMSLKGKLEWIVLDESDRLLDMGLGNQIEQIVQIIRANQSGSGIKRDGITWQSMLVSATISSKIENLATKLLGGSKWVWARAKKNVGDEKLINDDESGSSQMELSSAAPKQLTQLHMVVSSKLRLTALVAFLTARVEKKERVVVFMSTCDGVDFHHKLFTEMNNILTGKDRDVDDSGGGAGQGIFGKACSVHRLHGNIPHRERISILGNFSKDTSKHASILLTTDVTARGLNLPGVDWIVQYDPPCETSDYIHRAGRAARAGKSGHALLFLLPSEVQYIEVLKLRGLPDVSALSLSTTLEIASKICPDLTTAGLKLTGQGHGPKHHINRTRVGEAFSSAVQVRLEECIVEDDKTYKTALAKTIENNKEASDKAQRKKERREAKNAVGQLLESARTAYFSYIRGYSTKEKAVRHIFNARSLHLGHVARSFALKEQPKELSRAYRKSRQEEKDVIKSTGRKRNSNLAFGDKKKNAQADVEEAAADAVSSVIGGALPPSKKGKKQKIISFDNNQSGAADSGPITKGSSNRAMKERMLAAAKKIQGGGMEFF</sequence>
<dbReference type="EMBL" id="HBIO01008467">
    <property type="protein sequence ID" value="CAE0461628.1"/>
    <property type="molecule type" value="Transcribed_RNA"/>
</dbReference>
<keyword evidence="1 6" id="KW-0547">Nucleotide-binding</keyword>
<feature type="region of interest" description="Disordered" evidence="7">
    <location>
        <begin position="845"/>
        <end position="873"/>
    </location>
</feature>
<organism evidence="10">
    <name type="scientific">Chaetoceros debilis</name>
    <dbReference type="NCBI Taxonomy" id="122233"/>
    <lineage>
        <taxon>Eukaryota</taxon>
        <taxon>Sar</taxon>
        <taxon>Stramenopiles</taxon>
        <taxon>Ochrophyta</taxon>
        <taxon>Bacillariophyta</taxon>
        <taxon>Coscinodiscophyceae</taxon>
        <taxon>Chaetocerotophycidae</taxon>
        <taxon>Chaetocerotales</taxon>
        <taxon>Chaetocerotaceae</taxon>
        <taxon>Chaetoceros</taxon>
    </lineage>
</organism>
<comment type="similarity">
    <text evidence="6">Belongs to the DEAD box helicase family.</text>
</comment>
<proteinExistence type="inferred from homology"/>
<evidence type="ECO:0000256" key="6">
    <source>
        <dbReference type="RuleBase" id="RU365068"/>
    </source>
</evidence>
<feature type="compositionally biased region" description="Basic and acidic residues" evidence="7">
    <location>
        <begin position="775"/>
        <end position="792"/>
    </location>
</feature>
<protein>
    <recommendedName>
        <fullName evidence="6">ATP-dependent RNA helicase</fullName>
        <ecNumber evidence="6">3.6.4.13</ecNumber>
    </recommendedName>
</protein>
<keyword evidence="4 6" id="KW-0067">ATP-binding</keyword>
<dbReference type="EC" id="3.6.4.13" evidence="6"/>
<feature type="region of interest" description="Disordered" evidence="7">
    <location>
        <begin position="900"/>
        <end position="938"/>
    </location>
</feature>
<feature type="compositionally biased region" description="Polar residues" evidence="7">
    <location>
        <begin position="55"/>
        <end position="70"/>
    </location>
</feature>